<dbReference type="Pfam" id="PF02687">
    <property type="entry name" value="FtsX"/>
    <property type="match status" value="1"/>
</dbReference>
<evidence type="ECO:0000256" key="13">
    <source>
        <dbReference type="SAM" id="Phobius"/>
    </source>
</evidence>
<accession>A0A0S8JPF8</accession>
<feature type="transmembrane region" description="Helical" evidence="13">
    <location>
        <begin position="597"/>
        <end position="621"/>
    </location>
</feature>
<protein>
    <recommendedName>
        <fullName evidence="14">ABC transporter domain-containing protein</fullName>
    </recommendedName>
</protein>
<feature type="domain" description="ABC transporter" evidence="14">
    <location>
        <begin position="2"/>
        <end position="239"/>
    </location>
</feature>
<dbReference type="Gene3D" id="3.40.50.300">
    <property type="entry name" value="P-loop containing nucleotide triphosphate hydrolases"/>
    <property type="match status" value="1"/>
</dbReference>
<comment type="similarity">
    <text evidence="12">Belongs to the ABC transporter superfamily. Macrolide exporter (TC 3.A.1.122) family.</text>
</comment>
<dbReference type="InterPro" id="IPR050250">
    <property type="entry name" value="Macrolide_Exporter_MacB"/>
</dbReference>
<evidence type="ECO:0000256" key="4">
    <source>
        <dbReference type="ARBA" id="ARBA00022519"/>
    </source>
</evidence>
<sequence>MIELKNVSKIYRMGVVRVPALKDVSLAIETGEFVAIMGPSGSGKSTLLNILGCLDVPTGGQYRLDGTSVSQLSDSELAEIRNERVGFVFQTFNLLPRLTALSNVELPLIYAGGQDKRRQRAMNALEAVNLGDRALHRPTELSGGERQRVAIARALANEPSIILADEPTGNLDSRSGQEILSILAELHKRGITVIVVTHDESVASHAQRIIRLKDGEVVEDEKIPDRPAPDEVPAYLRGDKKKRKLSIAELKESLLMAMFAIFSNKLRSSLTMLGIIVGIASVIAMIAIGQGAGAQITERISQLGANLLTVRPGAYHRGPARGAPGSMTTLTFEDAQSIAEECPSVAKVDAMYSGRGQVVYGNSNTNTSISGVTPNYPEVRNFPLDRGSFITDEDNRLMRRVAVLGKTEYIRIERVIFQVAGVMSEKGSSGWTDEDDVIFIPLRTAQKRLFGVDYVSRINVQATDEDVMDRASREITALLRDRHDIREDQELDFNVRSQAEILSAVQETSRTFTMLLAGVATVSLIVGGIGIMNIMFVSVSERTREIGIRKAIGAQKRDILSQFLIEAVTLSLSGGAIGILLGMLVSTLMSHFGDWPTVITTGSVLLSCSFAFAVGIFFGFVPARKAAFMNPIEALRYE</sequence>
<evidence type="ECO:0000256" key="9">
    <source>
        <dbReference type="ARBA" id="ARBA00023136"/>
    </source>
</evidence>
<evidence type="ECO:0000313" key="15">
    <source>
        <dbReference type="EMBL" id="KPL10693.1"/>
    </source>
</evidence>
<evidence type="ECO:0000256" key="11">
    <source>
        <dbReference type="ARBA" id="ARBA00038076"/>
    </source>
</evidence>
<comment type="subcellular location">
    <subcellularLocation>
        <location evidence="1">Cell inner membrane</location>
        <topology evidence="1">Multi-pass membrane protein</topology>
    </subcellularLocation>
</comment>
<keyword evidence="3" id="KW-1003">Cell membrane</keyword>
<keyword evidence="10" id="KW-0046">Antibiotic resistance</keyword>
<dbReference type="FunFam" id="3.40.50.300:FF:000032">
    <property type="entry name" value="Export ABC transporter ATP-binding protein"/>
    <property type="match status" value="1"/>
</dbReference>
<keyword evidence="9 13" id="KW-0472">Membrane</keyword>
<dbReference type="InterPro" id="IPR003593">
    <property type="entry name" value="AAA+_ATPase"/>
</dbReference>
<comment type="caution">
    <text evidence="15">The sequence shown here is derived from an EMBL/GenBank/DDBJ whole genome shotgun (WGS) entry which is preliminary data.</text>
</comment>
<dbReference type="CDD" id="cd03255">
    <property type="entry name" value="ABC_MJ0796_LolCDE_FtsE"/>
    <property type="match status" value="1"/>
</dbReference>
<dbReference type="GO" id="GO:0022857">
    <property type="term" value="F:transmembrane transporter activity"/>
    <property type="evidence" value="ECO:0007669"/>
    <property type="project" value="TreeGrafter"/>
</dbReference>
<evidence type="ECO:0000256" key="10">
    <source>
        <dbReference type="ARBA" id="ARBA00023251"/>
    </source>
</evidence>
<dbReference type="PROSITE" id="PS00211">
    <property type="entry name" value="ABC_TRANSPORTER_1"/>
    <property type="match status" value="1"/>
</dbReference>
<dbReference type="SUPFAM" id="SSF52540">
    <property type="entry name" value="P-loop containing nucleoside triphosphate hydrolases"/>
    <property type="match status" value="1"/>
</dbReference>
<keyword evidence="6" id="KW-0547">Nucleotide-binding</keyword>
<dbReference type="GO" id="GO:0016887">
    <property type="term" value="F:ATP hydrolysis activity"/>
    <property type="evidence" value="ECO:0007669"/>
    <property type="project" value="InterPro"/>
</dbReference>
<evidence type="ECO:0000313" key="16">
    <source>
        <dbReference type="Proteomes" id="UP000051035"/>
    </source>
</evidence>
<dbReference type="InterPro" id="IPR003439">
    <property type="entry name" value="ABC_transporter-like_ATP-bd"/>
</dbReference>
<keyword evidence="5 13" id="KW-0812">Transmembrane</keyword>
<dbReference type="InterPro" id="IPR025857">
    <property type="entry name" value="MacB_PCD"/>
</dbReference>
<feature type="transmembrane region" description="Helical" evidence="13">
    <location>
        <begin position="559"/>
        <end position="585"/>
    </location>
</feature>
<dbReference type="SMART" id="SM00382">
    <property type="entry name" value="AAA"/>
    <property type="match status" value="1"/>
</dbReference>
<dbReference type="EMBL" id="LJVA01000015">
    <property type="protein sequence ID" value="KPL10693.1"/>
    <property type="molecule type" value="Genomic_DNA"/>
</dbReference>
<comment type="similarity">
    <text evidence="11">Belongs to the ABC-4 integral membrane protein family.</text>
</comment>
<dbReference type="Pfam" id="PF00005">
    <property type="entry name" value="ABC_tran"/>
    <property type="match status" value="1"/>
</dbReference>
<dbReference type="InterPro" id="IPR003838">
    <property type="entry name" value="ABC3_permease_C"/>
</dbReference>
<feature type="transmembrane region" description="Helical" evidence="13">
    <location>
        <begin position="270"/>
        <end position="289"/>
    </location>
</feature>
<feature type="transmembrane region" description="Helical" evidence="13">
    <location>
        <begin position="512"/>
        <end position="539"/>
    </location>
</feature>
<keyword evidence="4" id="KW-0997">Cell inner membrane</keyword>
<evidence type="ECO:0000256" key="12">
    <source>
        <dbReference type="ARBA" id="ARBA00038388"/>
    </source>
</evidence>
<evidence type="ECO:0000256" key="5">
    <source>
        <dbReference type="ARBA" id="ARBA00022692"/>
    </source>
</evidence>
<evidence type="ECO:0000256" key="7">
    <source>
        <dbReference type="ARBA" id="ARBA00022840"/>
    </source>
</evidence>
<keyword evidence="2" id="KW-0813">Transport</keyword>
<dbReference type="Proteomes" id="UP000051035">
    <property type="component" value="Unassembled WGS sequence"/>
</dbReference>
<reference evidence="15 16" key="1">
    <citation type="journal article" date="2015" name="Microbiome">
        <title>Genomic resolution of linkages in carbon, nitrogen, and sulfur cycling among widespread estuary sediment bacteria.</title>
        <authorList>
            <person name="Baker B.J."/>
            <person name="Lazar C.S."/>
            <person name="Teske A.P."/>
            <person name="Dick G.J."/>
        </authorList>
    </citation>
    <scope>NUCLEOTIDE SEQUENCE [LARGE SCALE GENOMIC DNA]</scope>
    <source>
        <strain evidence="15">SM1_40</strain>
    </source>
</reference>
<dbReference type="Pfam" id="PF12704">
    <property type="entry name" value="MacB_PCD"/>
    <property type="match status" value="1"/>
</dbReference>
<dbReference type="InterPro" id="IPR017911">
    <property type="entry name" value="MacB-like_ATP-bd"/>
</dbReference>
<name>A0A0S8JPF8_UNCT6</name>
<dbReference type="GO" id="GO:0098796">
    <property type="term" value="C:membrane protein complex"/>
    <property type="evidence" value="ECO:0007669"/>
    <property type="project" value="UniProtKB-ARBA"/>
</dbReference>
<evidence type="ECO:0000256" key="1">
    <source>
        <dbReference type="ARBA" id="ARBA00004429"/>
    </source>
</evidence>
<dbReference type="GO" id="GO:0005886">
    <property type="term" value="C:plasma membrane"/>
    <property type="evidence" value="ECO:0007669"/>
    <property type="project" value="UniProtKB-SubCell"/>
</dbReference>
<dbReference type="PANTHER" id="PTHR30572:SF4">
    <property type="entry name" value="ABC TRANSPORTER PERMEASE YTRF"/>
    <property type="match status" value="1"/>
</dbReference>
<dbReference type="InterPro" id="IPR017871">
    <property type="entry name" value="ABC_transporter-like_CS"/>
</dbReference>
<evidence type="ECO:0000256" key="2">
    <source>
        <dbReference type="ARBA" id="ARBA00022448"/>
    </source>
</evidence>
<dbReference type="PANTHER" id="PTHR30572">
    <property type="entry name" value="MEMBRANE COMPONENT OF TRANSPORTER-RELATED"/>
    <property type="match status" value="1"/>
</dbReference>
<dbReference type="GO" id="GO:0046677">
    <property type="term" value="P:response to antibiotic"/>
    <property type="evidence" value="ECO:0007669"/>
    <property type="project" value="UniProtKB-KW"/>
</dbReference>
<dbReference type="PROSITE" id="PS50893">
    <property type="entry name" value="ABC_TRANSPORTER_2"/>
    <property type="match status" value="1"/>
</dbReference>
<dbReference type="PATRIC" id="fig|1703773.3.peg.416"/>
<dbReference type="AlphaFoldDB" id="A0A0S8JPF8"/>
<keyword evidence="8 13" id="KW-1133">Transmembrane helix</keyword>
<evidence type="ECO:0000256" key="8">
    <source>
        <dbReference type="ARBA" id="ARBA00022989"/>
    </source>
</evidence>
<proteinExistence type="inferred from homology"/>
<organism evidence="15 16">
    <name type="scientific">candidate division TA06 bacterium SM1_40</name>
    <dbReference type="NCBI Taxonomy" id="1703773"/>
    <lineage>
        <taxon>Bacteria</taxon>
        <taxon>Bacteria division TA06</taxon>
    </lineage>
</organism>
<dbReference type="InterPro" id="IPR027417">
    <property type="entry name" value="P-loop_NTPase"/>
</dbReference>
<gene>
    <name evidence="15" type="ORF">AMJ71_02345</name>
</gene>
<dbReference type="GO" id="GO:0005524">
    <property type="term" value="F:ATP binding"/>
    <property type="evidence" value="ECO:0007669"/>
    <property type="project" value="UniProtKB-KW"/>
</dbReference>
<evidence type="ECO:0000256" key="3">
    <source>
        <dbReference type="ARBA" id="ARBA00022475"/>
    </source>
</evidence>
<evidence type="ECO:0000256" key="6">
    <source>
        <dbReference type="ARBA" id="ARBA00022741"/>
    </source>
</evidence>
<keyword evidence="7" id="KW-0067">ATP-binding</keyword>
<evidence type="ECO:0000259" key="14">
    <source>
        <dbReference type="PROSITE" id="PS50893"/>
    </source>
</evidence>